<dbReference type="InterPro" id="IPR050986">
    <property type="entry name" value="GutQ/KpsF_isomerases"/>
</dbReference>
<name>A0A7I8DVB6_9FIRM</name>
<dbReference type="PANTHER" id="PTHR42745:SF1">
    <property type="entry name" value="ARABINOSE 5-PHOSPHATE ISOMERASE KDSD"/>
    <property type="match status" value="1"/>
</dbReference>
<feature type="domain" description="SIS" evidence="1">
    <location>
        <begin position="32"/>
        <end position="175"/>
    </location>
</feature>
<dbReference type="InterPro" id="IPR046348">
    <property type="entry name" value="SIS_dom_sf"/>
</dbReference>
<dbReference type="InterPro" id="IPR001347">
    <property type="entry name" value="SIS_dom"/>
</dbReference>
<organism evidence="2 3">
    <name type="scientific">Faecalibacillus intestinalis</name>
    <dbReference type="NCBI Taxonomy" id="1982626"/>
    <lineage>
        <taxon>Bacteria</taxon>
        <taxon>Bacillati</taxon>
        <taxon>Bacillota</taxon>
        <taxon>Erysipelotrichia</taxon>
        <taxon>Erysipelotrichales</taxon>
        <taxon>Coprobacillaceae</taxon>
        <taxon>Faecalibacillus</taxon>
    </lineage>
</organism>
<protein>
    <submittedName>
        <fullName evidence="2">Sugar isomerase</fullName>
    </submittedName>
</protein>
<dbReference type="PANTHER" id="PTHR42745">
    <property type="match status" value="1"/>
</dbReference>
<dbReference type="KEGG" id="fit:Fi14EGH31_02490"/>
<dbReference type="GO" id="GO:0016853">
    <property type="term" value="F:isomerase activity"/>
    <property type="evidence" value="ECO:0007669"/>
    <property type="project" value="UniProtKB-KW"/>
</dbReference>
<dbReference type="RefSeq" id="WP_117347591.1">
    <property type="nucleotide sequence ID" value="NZ_AP024085.1"/>
</dbReference>
<proteinExistence type="predicted"/>
<dbReference type="Gene3D" id="3.40.50.10490">
    <property type="entry name" value="Glucose-6-phosphate isomerase like protein, domain 1"/>
    <property type="match status" value="1"/>
</dbReference>
<gene>
    <name evidence="2" type="ORF">Fi14EGH31_02490</name>
</gene>
<evidence type="ECO:0000313" key="2">
    <source>
        <dbReference type="EMBL" id="BCL56537.1"/>
    </source>
</evidence>
<sequence>MLEKDIQFVIDAESEELKKLSHYLDYRSVETLIEKIKDNEGNIFVSGCGTSAMAAKKIVHTFQVINQKAFYVNPSDAVHGGLGVVDKNDIFIVISKGGNTNELVSFVGNIKSKGAYLVYVGENESSSICKVADLFLKVKIEKEPDAYNMLATASTLAVISLFDAIAIYLEKNTSFSQEVFLVNHPSGEVGDRLNKNVGK</sequence>
<dbReference type="PROSITE" id="PS51464">
    <property type="entry name" value="SIS"/>
    <property type="match status" value="1"/>
</dbReference>
<reference evidence="3" key="1">
    <citation type="submission" date="2020-09" db="EMBL/GenBank/DDBJ databases">
        <title>Complete genome sequencing of Faecalibacillus intestinalis strain 14EGH31.</title>
        <authorList>
            <person name="Sakamoto M."/>
            <person name="Murakami T."/>
            <person name="Mori H."/>
        </authorList>
    </citation>
    <scope>NUCLEOTIDE SEQUENCE [LARGE SCALE GENOMIC DNA]</scope>
    <source>
        <strain evidence="3">14EGH31</strain>
    </source>
</reference>
<accession>A0A7I8DVB6</accession>
<dbReference type="GO" id="GO:1901135">
    <property type="term" value="P:carbohydrate derivative metabolic process"/>
    <property type="evidence" value="ECO:0007669"/>
    <property type="project" value="InterPro"/>
</dbReference>
<dbReference type="GeneID" id="70578656"/>
<evidence type="ECO:0000259" key="1">
    <source>
        <dbReference type="PROSITE" id="PS51464"/>
    </source>
</evidence>
<dbReference type="GO" id="GO:0097367">
    <property type="term" value="F:carbohydrate derivative binding"/>
    <property type="evidence" value="ECO:0007669"/>
    <property type="project" value="InterPro"/>
</dbReference>
<dbReference type="AlphaFoldDB" id="A0A7I8DVB6"/>
<evidence type="ECO:0000313" key="3">
    <source>
        <dbReference type="Proteomes" id="UP000593842"/>
    </source>
</evidence>
<dbReference type="EMBL" id="AP024085">
    <property type="protein sequence ID" value="BCL56537.1"/>
    <property type="molecule type" value="Genomic_DNA"/>
</dbReference>
<dbReference type="Pfam" id="PF01380">
    <property type="entry name" value="SIS"/>
    <property type="match status" value="1"/>
</dbReference>
<keyword evidence="2" id="KW-0413">Isomerase</keyword>
<dbReference type="Proteomes" id="UP000593842">
    <property type="component" value="Chromosome"/>
</dbReference>
<dbReference type="SUPFAM" id="SSF53697">
    <property type="entry name" value="SIS domain"/>
    <property type="match status" value="1"/>
</dbReference>